<dbReference type="Proteomes" id="UP000008783">
    <property type="component" value="Unassembled WGS sequence"/>
</dbReference>
<evidence type="ECO:0000313" key="1">
    <source>
        <dbReference type="EMBL" id="EHS62811.1"/>
    </source>
</evidence>
<dbReference type="EMBL" id="DS178274">
    <property type="protein sequence ID" value="EHS62811.1"/>
    <property type="molecule type" value="Genomic_DNA"/>
</dbReference>
<evidence type="ECO:0000313" key="2">
    <source>
        <dbReference type="Proteomes" id="UP000008783"/>
    </source>
</evidence>
<dbReference type="InParanoid" id="H6QQR3"/>
<proteinExistence type="predicted"/>
<organism evidence="1 2">
    <name type="scientific">Puccinia graminis f. sp. tritici (strain CRL 75-36-700-3 / race SCCL)</name>
    <name type="common">Black stem rust fungus</name>
    <dbReference type="NCBI Taxonomy" id="418459"/>
    <lineage>
        <taxon>Eukaryota</taxon>
        <taxon>Fungi</taxon>
        <taxon>Dikarya</taxon>
        <taxon>Basidiomycota</taxon>
        <taxon>Pucciniomycotina</taxon>
        <taxon>Pucciniomycetes</taxon>
        <taxon>Pucciniales</taxon>
        <taxon>Pucciniaceae</taxon>
        <taxon>Puccinia</taxon>
    </lineage>
</organism>
<dbReference type="AlphaFoldDB" id="H6QQR3"/>
<accession>H6QQR3</accession>
<keyword evidence="2" id="KW-1185">Reference proteome</keyword>
<dbReference type="KEGG" id="pgr:PGTG_21132"/>
<gene>
    <name evidence="1" type="ORF">PGTG_21132</name>
</gene>
<dbReference type="VEuPathDB" id="FungiDB:PGTG_21132"/>
<dbReference type="HOGENOM" id="CLU_3143665_0_0_1"/>
<reference evidence="2" key="1">
    <citation type="journal article" date="2011" name="Proc. Natl. Acad. Sci. U.S.A.">
        <title>Obligate biotrophy features unraveled by the genomic analysis of rust fungi.</title>
        <authorList>
            <person name="Duplessis S."/>
            <person name="Cuomo C.A."/>
            <person name="Lin Y.-C."/>
            <person name="Aerts A."/>
            <person name="Tisserant E."/>
            <person name="Veneault-Fourrey C."/>
            <person name="Joly D.L."/>
            <person name="Hacquard S."/>
            <person name="Amselem J."/>
            <person name="Cantarel B.L."/>
            <person name="Chiu R."/>
            <person name="Coutinho P.M."/>
            <person name="Feau N."/>
            <person name="Field M."/>
            <person name="Frey P."/>
            <person name="Gelhaye E."/>
            <person name="Goldberg J."/>
            <person name="Grabherr M.G."/>
            <person name="Kodira C.D."/>
            <person name="Kohler A."/>
            <person name="Kuees U."/>
            <person name="Lindquist E.A."/>
            <person name="Lucas S.M."/>
            <person name="Mago R."/>
            <person name="Mauceli E."/>
            <person name="Morin E."/>
            <person name="Murat C."/>
            <person name="Pangilinan J.L."/>
            <person name="Park R."/>
            <person name="Pearson M."/>
            <person name="Quesneville H."/>
            <person name="Rouhier N."/>
            <person name="Sakthikumar S."/>
            <person name="Salamov A.A."/>
            <person name="Schmutz J."/>
            <person name="Selles B."/>
            <person name="Shapiro H."/>
            <person name="Tanguay P."/>
            <person name="Tuskan G.A."/>
            <person name="Henrissat B."/>
            <person name="Van de Peer Y."/>
            <person name="Rouze P."/>
            <person name="Ellis J.G."/>
            <person name="Dodds P.N."/>
            <person name="Schein J.E."/>
            <person name="Zhong S."/>
            <person name="Hamelin R.C."/>
            <person name="Grigoriev I.V."/>
            <person name="Szabo L.J."/>
            <person name="Martin F."/>
        </authorList>
    </citation>
    <scope>NUCLEOTIDE SEQUENCE [LARGE SCALE GENOMIC DNA]</scope>
    <source>
        <strain evidence="2">CRL 75-36-700-3 / race SCCL</strain>
    </source>
</reference>
<name>H6QQR3_PUCGT</name>
<protein>
    <submittedName>
        <fullName evidence="1">Uncharacterized protein</fullName>
    </submittedName>
</protein>
<sequence>MVVSEGIKRKPAEHRVDAAVSESAFAESADDAAVARESAGMCGGVASVL</sequence>
<dbReference type="RefSeq" id="XP_003890130.1">
    <property type="nucleotide sequence ID" value="XM_003890081.1"/>
</dbReference>
<dbReference type="GeneID" id="13541401"/>